<evidence type="ECO:0000313" key="1">
    <source>
        <dbReference type="EMBL" id="KAK3703805.1"/>
    </source>
</evidence>
<evidence type="ECO:0000313" key="2">
    <source>
        <dbReference type="Proteomes" id="UP001281147"/>
    </source>
</evidence>
<sequence length="326" mass="34705">MALLVRYPESSNVAVADTVEGLGSMGFGMCSNIHSKISPNDQLFICDVNESALDRFIDESTGKAKVSKVKTPREMTESCDVIITMLPKSEHVQQVYYAGENSLLSTGAATSNHEQRLFIECSTIDPVVTREIGAKVKENNRGHFADAAVSGGPFGATNGTLSHMIGCDDRILDKVKAVVGMTGKSLFHCGPIGAGITVKVINNYMSVTNMLSASEGMNLGVKMGVDPKMLTDIINASSGMSWITLNNHPVPGVQPDSVASRGYKGGFNIELAAGCIDLAMKSAEGVGAKLALGKASQETWHIAKEDPRCKGLDARSVYRWLGDADE</sequence>
<keyword evidence="2" id="KW-1185">Reference proteome</keyword>
<organism evidence="1 2">
    <name type="scientific">Vermiconidia calcicola</name>
    <dbReference type="NCBI Taxonomy" id="1690605"/>
    <lineage>
        <taxon>Eukaryota</taxon>
        <taxon>Fungi</taxon>
        <taxon>Dikarya</taxon>
        <taxon>Ascomycota</taxon>
        <taxon>Pezizomycotina</taxon>
        <taxon>Dothideomycetes</taxon>
        <taxon>Dothideomycetidae</taxon>
        <taxon>Mycosphaerellales</taxon>
        <taxon>Extremaceae</taxon>
        <taxon>Vermiconidia</taxon>
    </lineage>
</organism>
<comment type="caution">
    <text evidence="1">The sequence shown here is derived from an EMBL/GenBank/DDBJ whole genome shotgun (WGS) entry which is preliminary data.</text>
</comment>
<gene>
    <name evidence="1" type="ORF">LTR37_014251</name>
</gene>
<name>A0ACC3MU58_9PEZI</name>
<protein>
    <submittedName>
        <fullName evidence="1">Uncharacterized protein</fullName>
    </submittedName>
</protein>
<accession>A0ACC3MU58</accession>
<reference evidence="1" key="1">
    <citation type="submission" date="2023-07" db="EMBL/GenBank/DDBJ databases">
        <title>Black Yeasts Isolated from many extreme environments.</title>
        <authorList>
            <person name="Coleine C."/>
            <person name="Stajich J.E."/>
            <person name="Selbmann L."/>
        </authorList>
    </citation>
    <scope>NUCLEOTIDE SEQUENCE</scope>
    <source>
        <strain evidence="1">CCFEE 5714</strain>
    </source>
</reference>
<dbReference type="Proteomes" id="UP001281147">
    <property type="component" value="Unassembled WGS sequence"/>
</dbReference>
<proteinExistence type="predicted"/>
<dbReference type="EMBL" id="JAUTXU010000147">
    <property type="protein sequence ID" value="KAK3703805.1"/>
    <property type="molecule type" value="Genomic_DNA"/>
</dbReference>